<dbReference type="Proteomes" id="UP000202784">
    <property type="component" value="Segment"/>
</dbReference>
<proteinExistence type="predicted"/>
<evidence type="ECO:0000313" key="2">
    <source>
        <dbReference type="Proteomes" id="UP000202784"/>
    </source>
</evidence>
<gene>
    <name evidence="1" type="ORF">N161109_048</name>
</gene>
<dbReference type="KEGG" id="vg:30307631"/>
<name>A0A1D8KPP5_9CAUD</name>
<reference evidence="1 2" key="1">
    <citation type="journal article" date="2016" name="Virology">
        <title>The genomic content and context of auxiliary metabolic genes in marine cyanomyoviruses.</title>
        <authorList>
            <person name="Crummett L.T."/>
            <person name="Puxty R.J."/>
            <person name="Weihe C."/>
            <person name="Marston M.F."/>
            <person name="Martiny J.B."/>
        </authorList>
    </citation>
    <scope>NUCLEOTIDE SEQUENCE [LARGE SCALE GENOMIC DNA]</scope>
    <source>
        <strain evidence="1">1109NB16</strain>
    </source>
</reference>
<dbReference type="GeneID" id="30307631"/>
<keyword evidence="2" id="KW-1185">Reference proteome</keyword>
<protein>
    <submittedName>
        <fullName evidence="1">Uncharacterized protein</fullName>
    </submittedName>
</protein>
<sequence>MMTKAQILKVVKTTAVPYCLTREEKFQVFINVCDNMLHEGRITLAQHDSWTNVF</sequence>
<dbReference type="OrthoDB" id="25166at10239"/>
<evidence type="ECO:0000313" key="1">
    <source>
        <dbReference type="EMBL" id="AOV60651.1"/>
    </source>
</evidence>
<accession>A0A1D8KPP5</accession>
<organism evidence="1 2">
    <name type="scientific">Synechococcus phage S-CAM9</name>
    <dbReference type="NCBI Taxonomy" id="1883369"/>
    <lineage>
        <taxon>Viruses</taxon>
        <taxon>Duplodnaviria</taxon>
        <taxon>Heunggongvirae</taxon>
        <taxon>Uroviricota</taxon>
        <taxon>Caudoviricetes</taxon>
        <taxon>Pantevenvirales</taxon>
        <taxon>Kyanoviridae</taxon>
        <taxon>Kanaloavirus</taxon>
        <taxon>Kanaloavirus scam9</taxon>
    </lineage>
</organism>
<dbReference type="EMBL" id="KU686206">
    <property type="protein sequence ID" value="AOV60651.1"/>
    <property type="molecule type" value="Genomic_DNA"/>
</dbReference>
<dbReference type="RefSeq" id="YP_009322483.1">
    <property type="nucleotide sequence ID" value="NC_031922.1"/>
</dbReference>